<evidence type="ECO:0000313" key="3">
    <source>
        <dbReference type="EMBL" id="CAE6458793.1"/>
    </source>
</evidence>
<gene>
    <name evidence="3" type="ORF">RDB_LOCUS85990</name>
</gene>
<dbReference type="Proteomes" id="UP000663826">
    <property type="component" value="Unassembled WGS sequence"/>
</dbReference>
<feature type="region of interest" description="Disordered" evidence="1">
    <location>
        <begin position="413"/>
        <end position="455"/>
    </location>
</feature>
<feature type="region of interest" description="Disordered" evidence="1">
    <location>
        <begin position="80"/>
        <end position="154"/>
    </location>
</feature>
<keyword evidence="2" id="KW-0732">Signal</keyword>
<proteinExistence type="predicted"/>
<feature type="region of interest" description="Disordered" evidence="1">
    <location>
        <begin position="474"/>
        <end position="543"/>
    </location>
</feature>
<evidence type="ECO:0000256" key="1">
    <source>
        <dbReference type="SAM" id="MobiDB-lite"/>
    </source>
</evidence>
<reference evidence="3" key="1">
    <citation type="submission" date="2021-01" db="EMBL/GenBank/DDBJ databases">
        <authorList>
            <person name="Kaushik A."/>
        </authorList>
    </citation>
    <scope>NUCLEOTIDE SEQUENCE</scope>
    <source>
        <strain evidence="3">AG1-1B</strain>
    </source>
</reference>
<feature type="compositionally biased region" description="Basic residues" evidence="1">
    <location>
        <begin position="50"/>
        <end position="67"/>
    </location>
</feature>
<protein>
    <submittedName>
        <fullName evidence="3">Uncharacterized protein</fullName>
    </submittedName>
</protein>
<feature type="region of interest" description="Disordered" evidence="1">
    <location>
        <begin position="42"/>
        <end position="68"/>
    </location>
</feature>
<dbReference type="AlphaFoldDB" id="A0A8H3BK13"/>
<feature type="signal peptide" evidence="2">
    <location>
        <begin position="1"/>
        <end position="21"/>
    </location>
</feature>
<feature type="region of interest" description="Disordered" evidence="1">
    <location>
        <begin position="586"/>
        <end position="609"/>
    </location>
</feature>
<comment type="caution">
    <text evidence="3">The sequence shown here is derived from an EMBL/GenBank/DDBJ whole genome shotgun (WGS) entry which is preliminary data.</text>
</comment>
<organism evidence="3 4">
    <name type="scientific">Rhizoctonia solani</name>
    <dbReference type="NCBI Taxonomy" id="456999"/>
    <lineage>
        <taxon>Eukaryota</taxon>
        <taxon>Fungi</taxon>
        <taxon>Dikarya</taxon>
        <taxon>Basidiomycota</taxon>
        <taxon>Agaricomycotina</taxon>
        <taxon>Agaricomycetes</taxon>
        <taxon>Cantharellales</taxon>
        <taxon>Ceratobasidiaceae</taxon>
        <taxon>Rhizoctonia</taxon>
    </lineage>
</organism>
<dbReference type="EMBL" id="CAJMWQ010001675">
    <property type="protein sequence ID" value="CAE6458793.1"/>
    <property type="molecule type" value="Genomic_DNA"/>
</dbReference>
<feature type="compositionally biased region" description="Basic residues" evidence="1">
    <location>
        <begin position="130"/>
        <end position="154"/>
    </location>
</feature>
<name>A0A8H3BK13_9AGAM</name>
<evidence type="ECO:0000313" key="4">
    <source>
        <dbReference type="Proteomes" id="UP000663826"/>
    </source>
</evidence>
<feature type="chain" id="PRO_5034123656" evidence="2">
    <location>
        <begin position="22"/>
        <end position="609"/>
    </location>
</feature>
<feature type="compositionally biased region" description="Polar residues" evidence="1">
    <location>
        <begin position="474"/>
        <end position="498"/>
    </location>
</feature>
<feature type="compositionally biased region" description="Polar residues" evidence="1">
    <location>
        <begin position="527"/>
        <end position="541"/>
    </location>
</feature>
<sequence>MVVLAPRFASFLACSLAAVNALPYNAETEALGKVPFPALVPRPGELEARGHHHHHHHHHHHKHKHNRRDLENFDSVEHMEDEDAPELHVPRKRHSHHSGSPLRLERRKHHHGTDVHADDPVVITGDHNHVHTHTHGGHGRKHGHHRHGHHRHGHGTKIYADDPLIVSGDGNHVHSHSHRKRSRVCEDSNLLEMSRAPMSGFAFDSPADWHGLSHSTLGTMRLKRGSNLETRRKHRGYDHHRKPLELTAVTKRGLLDNLVPLLAPVPGIAGVIDIVGGLSRAVLSEPLASLIITPKPTAGAMGIQSADGEQLPGYPINASNSTSTTMYLVPQDGAQANLGPKEKPVLVTMPMLQTKDNSVKLYCASYDPNSKSPSQLTSQPCVYSPNAGLDINSSSTHMSQLFAWNIEDGSISPLWHEQTGSGQAEAANAPSGTSDPTHSGGYVIGGAPSVNAADAEQPAPNQFSMLFRARPVLSSNRQTSTEPTILASSTTSTTGNSEDSSHTDQSGDDNLDDQNSNPGSDDDEQGSSEANGANQLSQEGTGQDELAPVTTAEQDAAPLATSTLAPAAMRAEIVTSTFTMLVSPTESLDAPDAGTMDSISGAAPSPTTI</sequence>
<accession>A0A8H3BK13</accession>
<evidence type="ECO:0000256" key="2">
    <source>
        <dbReference type="SAM" id="SignalP"/>
    </source>
</evidence>